<keyword evidence="3" id="KW-1185">Reference proteome</keyword>
<evidence type="ECO:0000313" key="2">
    <source>
        <dbReference type="EMBL" id="KAH3696457.1"/>
    </source>
</evidence>
<accession>A0A9D4BIS2</accession>
<reference evidence="2" key="2">
    <citation type="submission" date="2020-11" db="EMBL/GenBank/DDBJ databases">
        <authorList>
            <person name="McCartney M.A."/>
            <person name="Auch B."/>
            <person name="Kono T."/>
            <person name="Mallez S."/>
            <person name="Becker A."/>
            <person name="Gohl D.M."/>
            <person name="Silverstein K.A.T."/>
            <person name="Koren S."/>
            <person name="Bechman K.B."/>
            <person name="Herman A."/>
            <person name="Abrahante J.E."/>
            <person name="Garbe J."/>
        </authorList>
    </citation>
    <scope>NUCLEOTIDE SEQUENCE</scope>
    <source>
        <strain evidence="2">Duluth1</strain>
        <tissue evidence="2">Whole animal</tissue>
    </source>
</reference>
<organism evidence="2 3">
    <name type="scientific">Dreissena polymorpha</name>
    <name type="common">Zebra mussel</name>
    <name type="synonym">Mytilus polymorpha</name>
    <dbReference type="NCBI Taxonomy" id="45954"/>
    <lineage>
        <taxon>Eukaryota</taxon>
        <taxon>Metazoa</taxon>
        <taxon>Spiralia</taxon>
        <taxon>Lophotrochozoa</taxon>
        <taxon>Mollusca</taxon>
        <taxon>Bivalvia</taxon>
        <taxon>Autobranchia</taxon>
        <taxon>Heteroconchia</taxon>
        <taxon>Euheterodonta</taxon>
        <taxon>Imparidentia</taxon>
        <taxon>Neoheterodontei</taxon>
        <taxon>Myida</taxon>
        <taxon>Dreissenoidea</taxon>
        <taxon>Dreissenidae</taxon>
        <taxon>Dreissena</taxon>
    </lineage>
</organism>
<dbReference type="EMBL" id="JAIWYP010000016">
    <property type="protein sequence ID" value="KAH3696457.1"/>
    <property type="molecule type" value="Genomic_DNA"/>
</dbReference>
<feature type="compositionally biased region" description="Basic and acidic residues" evidence="1">
    <location>
        <begin position="21"/>
        <end position="30"/>
    </location>
</feature>
<name>A0A9D4BIS2_DREPO</name>
<protein>
    <submittedName>
        <fullName evidence="2">Uncharacterized protein</fullName>
    </submittedName>
</protein>
<feature type="region of interest" description="Disordered" evidence="1">
    <location>
        <begin position="1"/>
        <end position="59"/>
    </location>
</feature>
<comment type="caution">
    <text evidence="2">The sequence shown here is derived from an EMBL/GenBank/DDBJ whole genome shotgun (WGS) entry which is preliminary data.</text>
</comment>
<proteinExistence type="predicted"/>
<sequence length="91" mass="10026">MLGEEEMVNNARQRGPTMPDMEGKPCHDGRANNARTGGPKCHGARVNHARTGGPTMPDREVKQCQKQWTNNARDGCAPLPGQEGQYCQYCQ</sequence>
<reference evidence="2" key="1">
    <citation type="journal article" date="2019" name="bioRxiv">
        <title>The Genome of the Zebra Mussel, Dreissena polymorpha: A Resource for Invasive Species Research.</title>
        <authorList>
            <person name="McCartney M.A."/>
            <person name="Auch B."/>
            <person name="Kono T."/>
            <person name="Mallez S."/>
            <person name="Zhang Y."/>
            <person name="Obille A."/>
            <person name="Becker A."/>
            <person name="Abrahante J.E."/>
            <person name="Garbe J."/>
            <person name="Badalamenti J.P."/>
            <person name="Herman A."/>
            <person name="Mangelson H."/>
            <person name="Liachko I."/>
            <person name="Sullivan S."/>
            <person name="Sone E.D."/>
            <person name="Koren S."/>
            <person name="Silverstein K.A.T."/>
            <person name="Beckman K.B."/>
            <person name="Gohl D.M."/>
        </authorList>
    </citation>
    <scope>NUCLEOTIDE SEQUENCE</scope>
    <source>
        <strain evidence="2">Duluth1</strain>
        <tissue evidence="2">Whole animal</tissue>
    </source>
</reference>
<dbReference type="AlphaFoldDB" id="A0A9D4BIS2"/>
<evidence type="ECO:0000313" key="3">
    <source>
        <dbReference type="Proteomes" id="UP000828390"/>
    </source>
</evidence>
<dbReference type="Proteomes" id="UP000828390">
    <property type="component" value="Unassembled WGS sequence"/>
</dbReference>
<gene>
    <name evidence="2" type="ORF">DPMN_083922</name>
</gene>
<evidence type="ECO:0000256" key="1">
    <source>
        <dbReference type="SAM" id="MobiDB-lite"/>
    </source>
</evidence>